<evidence type="ECO:0000256" key="1">
    <source>
        <dbReference type="ARBA" id="ARBA00010613"/>
    </source>
</evidence>
<dbReference type="Gene3D" id="3.60.110.10">
    <property type="entry name" value="Carbon-nitrogen hydrolase"/>
    <property type="match status" value="1"/>
</dbReference>
<comment type="similarity">
    <text evidence="1">Belongs to the carbon-nitrogen hydrolase superfamily. NIT1/NIT2 family.</text>
</comment>
<protein>
    <submittedName>
        <fullName evidence="5">Nitrilase</fullName>
    </submittedName>
</protein>
<evidence type="ECO:0000256" key="2">
    <source>
        <dbReference type="ARBA" id="ARBA00022801"/>
    </source>
</evidence>
<reference evidence="5" key="1">
    <citation type="submission" date="2019-02" db="EMBL/GenBank/DDBJ databases">
        <authorList>
            <person name="Gruber-Vodicka R. H."/>
            <person name="Seah K. B. B."/>
        </authorList>
    </citation>
    <scope>NUCLEOTIDE SEQUENCE</scope>
    <source>
        <strain evidence="5">BECK_S1320</strain>
        <strain evidence="4">BECK_S1321</strain>
    </source>
</reference>
<dbReference type="CDD" id="cd07572">
    <property type="entry name" value="nit"/>
    <property type="match status" value="1"/>
</dbReference>
<evidence type="ECO:0000313" key="4">
    <source>
        <dbReference type="EMBL" id="VFK39550.1"/>
    </source>
</evidence>
<dbReference type="EMBL" id="CAADFU010000043">
    <property type="protein sequence ID" value="VFK44752.1"/>
    <property type="molecule type" value="Genomic_DNA"/>
</dbReference>
<evidence type="ECO:0000313" key="5">
    <source>
        <dbReference type="EMBL" id="VFK44752.1"/>
    </source>
</evidence>
<dbReference type="GO" id="GO:0016811">
    <property type="term" value="F:hydrolase activity, acting on carbon-nitrogen (but not peptide) bonds, in linear amides"/>
    <property type="evidence" value="ECO:0007669"/>
    <property type="project" value="InterPro"/>
</dbReference>
<dbReference type="InterPro" id="IPR045254">
    <property type="entry name" value="Nit1/2_C-N_Hydrolase"/>
</dbReference>
<proteinExistence type="inferred from homology"/>
<dbReference type="InterPro" id="IPR003010">
    <property type="entry name" value="C-N_Hydrolase"/>
</dbReference>
<organism evidence="5">
    <name type="scientific">Candidatus Kentrum sp. SD</name>
    <dbReference type="NCBI Taxonomy" id="2126332"/>
    <lineage>
        <taxon>Bacteria</taxon>
        <taxon>Pseudomonadati</taxon>
        <taxon>Pseudomonadota</taxon>
        <taxon>Gammaproteobacteria</taxon>
        <taxon>Candidatus Kentrum</taxon>
    </lineage>
</organism>
<sequence>MTILGATVKMAAIQLASSADPDANLRETAELVAQAAREGARLVVLPENFAFMGADGGYPISVRERYGQGPLQGFLAGLAKKYGIWLVGGTIPLAVEDSDKVRAACLVFDDRGEQVARYDKMHLFDVDLEETGERYRESDSIEPGDHPVVVDTPFGRLGVAVCYDLRFPELFRAMSAAGMELIAVPAAFTAQTGKAHWEILTRARAIENLVYVIAATQGGLHDNGRETYGHGMIVNPWGKILASRARGAGVVLAEIDLDYLRSARRNIPCLAHRRISCR</sequence>
<dbReference type="EMBL" id="CAADFR010000043">
    <property type="protein sequence ID" value="VFK39550.1"/>
    <property type="molecule type" value="Genomic_DNA"/>
</dbReference>
<dbReference type="PANTHER" id="PTHR23088:SF27">
    <property type="entry name" value="DEAMINATED GLUTATHIONE AMIDASE"/>
    <property type="match status" value="1"/>
</dbReference>
<feature type="domain" description="CN hydrolase" evidence="3">
    <location>
        <begin position="8"/>
        <end position="257"/>
    </location>
</feature>
<dbReference type="PANTHER" id="PTHR23088">
    <property type="entry name" value="NITRILASE-RELATED"/>
    <property type="match status" value="1"/>
</dbReference>
<dbReference type="InterPro" id="IPR001110">
    <property type="entry name" value="UPF0012_CS"/>
</dbReference>
<name>A0A450YTF2_9GAMM</name>
<gene>
    <name evidence="5" type="ORF">BECKSD772E_GA0070983_104310</name>
    <name evidence="4" type="ORF">BECKSD772F_GA0070984_104310</name>
</gene>
<dbReference type="PROSITE" id="PS50263">
    <property type="entry name" value="CN_HYDROLASE"/>
    <property type="match status" value="1"/>
</dbReference>
<dbReference type="InterPro" id="IPR036526">
    <property type="entry name" value="C-N_Hydrolase_sf"/>
</dbReference>
<dbReference type="Pfam" id="PF00795">
    <property type="entry name" value="CN_hydrolase"/>
    <property type="match status" value="1"/>
</dbReference>
<dbReference type="PROSITE" id="PS01227">
    <property type="entry name" value="UPF0012"/>
    <property type="match status" value="1"/>
</dbReference>
<keyword evidence="2" id="KW-0378">Hydrolase</keyword>
<dbReference type="SUPFAM" id="SSF56317">
    <property type="entry name" value="Carbon-nitrogen hydrolase"/>
    <property type="match status" value="1"/>
</dbReference>
<accession>A0A450YTF2</accession>
<dbReference type="AlphaFoldDB" id="A0A450YTF2"/>
<evidence type="ECO:0000259" key="3">
    <source>
        <dbReference type="PROSITE" id="PS50263"/>
    </source>
</evidence>